<organism evidence="1 2">
    <name type="scientific">Atlantibacter subterraneus</name>
    <dbReference type="NCBI Taxonomy" id="255519"/>
    <lineage>
        <taxon>Bacteria</taxon>
        <taxon>Pseudomonadati</taxon>
        <taxon>Pseudomonadota</taxon>
        <taxon>Gammaproteobacteria</taxon>
        <taxon>Enterobacterales</taxon>
        <taxon>Enterobacteriaceae</taxon>
        <taxon>Atlantibacter</taxon>
    </lineage>
</organism>
<gene>
    <name evidence="1" type="ORF">EGT71_07800</name>
</gene>
<dbReference type="EMBL" id="RHXB01000004">
    <property type="protein sequence ID" value="RSE27208.1"/>
    <property type="molecule type" value="Genomic_DNA"/>
</dbReference>
<comment type="caution">
    <text evidence="1">The sequence shown here is derived from an EMBL/GenBank/DDBJ whole genome shotgun (WGS) entry which is preliminary data.</text>
</comment>
<dbReference type="InterPro" id="IPR038470">
    <property type="entry name" value="Cellsynth_D_sf"/>
</dbReference>
<dbReference type="InterPro" id="IPR022798">
    <property type="entry name" value="BcsD_bac"/>
</dbReference>
<dbReference type="Proteomes" id="UP000275331">
    <property type="component" value="Unassembled WGS sequence"/>
</dbReference>
<proteinExistence type="predicted"/>
<sequence length="155" mass="17382">MNDAQLLQYFQNQQTQSGWFALLHTMVENMVANVGESQSHAFLTQMGDDLGKRFPLALSNTVGELELAINKQLAEFNWGYIDIEASETALLIRHRALPTPPDEARQAAWSSAMSAVLEGLYARWIQSQGGKPTVSLWREAAPSATEVHFRYQNSR</sequence>
<name>A0A3R9LQJ9_9ENTR</name>
<dbReference type="GeneID" id="84663569"/>
<dbReference type="OrthoDB" id="6078279at2"/>
<evidence type="ECO:0000313" key="2">
    <source>
        <dbReference type="Proteomes" id="UP000275331"/>
    </source>
</evidence>
<accession>A0A3R9LQJ9</accession>
<dbReference type="Pfam" id="PF03500">
    <property type="entry name" value="Cellsynth_D"/>
    <property type="match status" value="1"/>
</dbReference>
<reference evidence="1 2" key="1">
    <citation type="submission" date="2018-10" db="EMBL/GenBank/DDBJ databases">
        <title>Transmission dynamics of multidrug resistant bacteria on intensive care unit surfaces.</title>
        <authorList>
            <person name="D'Souza A.W."/>
            <person name="Potter R.F."/>
            <person name="Wallace M."/>
            <person name="Shupe A."/>
            <person name="Patel S."/>
            <person name="Sun S."/>
            <person name="Gul D."/>
            <person name="Kwon J.H."/>
            <person name="Andleeb S."/>
            <person name="Burnham C.-A.D."/>
            <person name="Dantas G."/>
        </authorList>
    </citation>
    <scope>NUCLEOTIDE SEQUENCE [LARGE SCALE GENOMIC DNA]</scope>
    <source>
        <strain evidence="1 2">AS_373</strain>
    </source>
</reference>
<protein>
    <submittedName>
        <fullName evidence="1">Cellulose synthase</fullName>
    </submittedName>
</protein>
<dbReference type="GO" id="GO:0030244">
    <property type="term" value="P:cellulose biosynthetic process"/>
    <property type="evidence" value="ECO:0007669"/>
    <property type="project" value="InterPro"/>
</dbReference>
<dbReference type="RefSeq" id="WP_125293146.1">
    <property type="nucleotide sequence ID" value="NZ_CP100494.1"/>
</dbReference>
<dbReference type="Gene3D" id="3.30.70.2590">
    <property type="match status" value="1"/>
</dbReference>
<dbReference type="AlphaFoldDB" id="A0A3R9LQJ9"/>
<evidence type="ECO:0000313" key="1">
    <source>
        <dbReference type="EMBL" id="RSE27208.1"/>
    </source>
</evidence>